<dbReference type="InterPro" id="IPR036890">
    <property type="entry name" value="HATPase_C_sf"/>
</dbReference>
<dbReference type="InterPro" id="IPR003594">
    <property type="entry name" value="HATPase_dom"/>
</dbReference>
<keyword evidence="7" id="KW-0067">ATP-binding</keyword>
<dbReference type="Pfam" id="PF13176">
    <property type="entry name" value="TPR_7"/>
    <property type="match status" value="1"/>
</dbReference>
<dbReference type="SMART" id="SM00028">
    <property type="entry name" value="TPR"/>
    <property type="match status" value="6"/>
</dbReference>
<keyword evidence="8" id="KW-0902">Two-component regulatory system</keyword>
<gene>
    <name evidence="14" type="ORF">EPD60_15405</name>
</gene>
<dbReference type="PANTHER" id="PTHR24421:SF10">
    <property type="entry name" value="NITRATE_NITRITE SENSOR PROTEIN NARQ"/>
    <property type="match status" value="1"/>
</dbReference>
<dbReference type="PROSITE" id="PS50109">
    <property type="entry name" value="HIS_KIN"/>
    <property type="match status" value="1"/>
</dbReference>
<dbReference type="Gene3D" id="3.30.565.10">
    <property type="entry name" value="Histidine kinase-like ATPase, C-terminal domain"/>
    <property type="match status" value="1"/>
</dbReference>
<evidence type="ECO:0000256" key="4">
    <source>
        <dbReference type="ARBA" id="ARBA00022679"/>
    </source>
</evidence>
<evidence type="ECO:0000313" key="15">
    <source>
        <dbReference type="Proteomes" id="UP000295334"/>
    </source>
</evidence>
<feature type="coiled-coil region" evidence="10">
    <location>
        <begin position="360"/>
        <end position="387"/>
    </location>
</feature>
<feature type="signal peptide" evidence="12">
    <location>
        <begin position="1"/>
        <end position="26"/>
    </location>
</feature>
<dbReference type="OrthoDB" id="617348at2"/>
<keyword evidence="11" id="KW-0812">Transmembrane</keyword>
<reference evidence="14 15" key="1">
    <citation type="submission" date="2019-03" db="EMBL/GenBank/DDBJ databases">
        <authorList>
            <person name="Kim M.K.M."/>
        </authorList>
    </citation>
    <scope>NUCLEOTIDE SEQUENCE [LARGE SCALE GENOMIC DNA]</scope>
    <source>
        <strain evidence="14 15">17J68-12</strain>
    </source>
</reference>
<evidence type="ECO:0000256" key="2">
    <source>
        <dbReference type="ARBA" id="ARBA00012438"/>
    </source>
</evidence>
<dbReference type="Gene3D" id="1.25.40.10">
    <property type="entry name" value="Tetratricopeptide repeat domain"/>
    <property type="match status" value="1"/>
</dbReference>
<evidence type="ECO:0000256" key="12">
    <source>
        <dbReference type="SAM" id="SignalP"/>
    </source>
</evidence>
<dbReference type="RefSeq" id="WP_131450407.1">
    <property type="nucleotide sequence ID" value="NZ_SJZI01000050.1"/>
</dbReference>
<dbReference type="InterPro" id="IPR050482">
    <property type="entry name" value="Sensor_HK_TwoCompSys"/>
</dbReference>
<evidence type="ECO:0000259" key="13">
    <source>
        <dbReference type="PROSITE" id="PS50109"/>
    </source>
</evidence>
<dbReference type="SUPFAM" id="SSF48452">
    <property type="entry name" value="TPR-like"/>
    <property type="match status" value="1"/>
</dbReference>
<dbReference type="InterPro" id="IPR011990">
    <property type="entry name" value="TPR-like_helical_dom_sf"/>
</dbReference>
<dbReference type="SMART" id="SM00387">
    <property type="entry name" value="HATPase_c"/>
    <property type="match status" value="1"/>
</dbReference>
<dbReference type="InterPro" id="IPR005467">
    <property type="entry name" value="His_kinase_dom"/>
</dbReference>
<dbReference type="GO" id="GO:0016020">
    <property type="term" value="C:membrane"/>
    <property type="evidence" value="ECO:0007669"/>
    <property type="project" value="InterPro"/>
</dbReference>
<dbReference type="Pfam" id="PF13181">
    <property type="entry name" value="TPR_8"/>
    <property type="match status" value="2"/>
</dbReference>
<dbReference type="Pfam" id="PF13424">
    <property type="entry name" value="TPR_12"/>
    <property type="match status" value="1"/>
</dbReference>
<keyword evidence="11" id="KW-1133">Transmembrane helix</keyword>
<dbReference type="Proteomes" id="UP000295334">
    <property type="component" value="Unassembled WGS sequence"/>
</dbReference>
<dbReference type="EC" id="2.7.13.3" evidence="2"/>
<dbReference type="GO" id="GO:0000155">
    <property type="term" value="F:phosphorelay sensor kinase activity"/>
    <property type="evidence" value="ECO:0007669"/>
    <property type="project" value="InterPro"/>
</dbReference>
<evidence type="ECO:0000256" key="3">
    <source>
        <dbReference type="ARBA" id="ARBA00022553"/>
    </source>
</evidence>
<evidence type="ECO:0000256" key="10">
    <source>
        <dbReference type="SAM" id="Coils"/>
    </source>
</evidence>
<dbReference type="PANTHER" id="PTHR24421">
    <property type="entry name" value="NITRATE/NITRITE SENSOR PROTEIN NARX-RELATED"/>
    <property type="match status" value="1"/>
</dbReference>
<dbReference type="PROSITE" id="PS50005">
    <property type="entry name" value="TPR"/>
    <property type="match status" value="2"/>
</dbReference>
<keyword evidence="15" id="KW-1185">Reference proteome</keyword>
<evidence type="ECO:0000256" key="5">
    <source>
        <dbReference type="ARBA" id="ARBA00022741"/>
    </source>
</evidence>
<sequence>MLPFATIKLRSTGLLLLCLLFLPAGAQVPAPPIDSMIRVIPGLMRSDEPAARILISALDQRAVRENHRHGIIQAAFFNSWLSYRHEAPERSIQKIDSALGKIAGINDDTALVKYYILKGQCYVKLADFGKALAEFNNALRVARKRGDDVSATSTMISIGWAYMESGKPLEAIRFFDEVLRINPGAQYDHRSVLLCNIASCYNMVGDFKKGEQYARQGISIARSRGNHIDLGNGLNILGRSYYMQGRMKEALAMLQEAALTREKISDPSMLASDYLELADLFRKNGQPGKAVLWASKSEALSARLGNNLKLTDAYKALAESYESLGNDAMAARYLKKLLAQKDSVEADRYNRAFAEMQVQFETQKKTTENLRLKKENLEAKLRNSLQQRWLLLLGAVALLLAASGIYVSKLLKSRYQTRLALEQIGEQRQRTIAVMQAEEAERRRIAGELHDGVAQTLAAAALQLAKARSGQASLDRVENLLEQAGTEVRSLSHQMTPELLLHFGLAKTMAQAVNELNDAGPKTRFTLFTHVDGPLHDNLLSLALYRSFQELCTNILKHSEATEATVQLTIDGEEVQLIVEDNGKGFDPATAAAGLGLKNLQSRMAFYEGSVAVDSTPAKGSTIILQVKRPQTNKENGQLG</sequence>
<evidence type="ECO:0000256" key="8">
    <source>
        <dbReference type="ARBA" id="ARBA00023012"/>
    </source>
</evidence>
<dbReference type="EMBL" id="SJZI01000050">
    <property type="protein sequence ID" value="TCJ12650.1"/>
    <property type="molecule type" value="Genomic_DNA"/>
</dbReference>
<proteinExistence type="predicted"/>
<evidence type="ECO:0000256" key="1">
    <source>
        <dbReference type="ARBA" id="ARBA00000085"/>
    </source>
</evidence>
<evidence type="ECO:0000313" key="14">
    <source>
        <dbReference type="EMBL" id="TCJ12650.1"/>
    </source>
</evidence>
<feature type="repeat" description="TPR" evidence="9">
    <location>
        <begin position="152"/>
        <end position="185"/>
    </location>
</feature>
<dbReference type="GO" id="GO:0005524">
    <property type="term" value="F:ATP binding"/>
    <property type="evidence" value="ECO:0007669"/>
    <property type="project" value="UniProtKB-KW"/>
</dbReference>
<dbReference type="Pfam" id="PF07730">
    <property type="entry name" value="HisKA_3"/>
    <property type="match status" value="1"/>
</dbReference>
<protein>
    <recommendedName>
        <fullName evidence="2">histidine kinase</fullName>
        <ecNumber evidence="2">2.7.13.3</ecNumber>
    </recommendedName>
</protein>
<dbReference type="GO" id="GO:0046983">
    <property type="term" value="F:protein dimerization activity"/>
    <property type="evidence" value="ECO:0007669"/>
    <property type="project" value="InterPro"/>
</dbReference>
<organism evidence="14 15">
    <name type="scientific">Flaviaesturariibacter flavus</name>
    <dbReference type="NCBI Taxonomy" id="2502780"/>
    <lineage>
        <taxon>Bacteria</taxon>
        <taxon>Pseudomonadati</taxon>
        <taxon>Bacteroidota</taxon>
        <taxon>Chitinophagia</taxon>
        <taxon>Chitinophagales</taxon>
        <taxon>Chitinophagaceae</taxon>
        <taxon>Flaviaestuariibacter</taxon>
    </lineage>
</organism>
<feature type="chain" id="PRO_5020812179" description="histidine kinase" evidence="12">
    <location>
        <begin position="27"/>
        <end position="640"/>
    </location>
</feature>
<evidence type="ECO:0000256" key="11">
    <source>
        <dbReference type="SAM" id="Phobius"/>
    </source>
</evidence>
<dbReference type="InterPro" id="IPR019734">
    <property type="entry name" value="TPR_rpt"/>
</dbReference>
<dbReference type="Pfam" id="PF02518">
    <property type="entry name" value="HATPase_c"/>
    <property type="match status" value="1"/>
</dbReference>
<keyword evidence="6" id="KW-0418">Kinase</keyword>
<feature type="domain" description="Histidine kinase" evidence="13">
    <location>
        <begin position="544"/>
        <end position="631"/>
    </location>
</feature>
<dbReference type="InterPro" id="IPR011712">
    <property type="entry name" value="Sig_transdc_His_kin_sub3_dim/P"/>
</dbReference>
<feature type="transmembrane region" description="Helical" evidence="11">
    <location>
        <begin position="389"/>
        <end position="408"/>
    </location>
</feature>
<keyword evidence="4" id="KW-0808">Transferase</keyword>
<keyword evidence="12" id="KW-0732">Signal</keyword>
<dbReference type="SUPFAM" id="SSF55874">
    <property type="entry name" value="ATPase domain of HSP90 chaperone/DNA topoisomerase II/histidine kinase"/>
    <property type="match status" value="1"/>
</dbReference>
<name>A0A4R1B584_9BACT</name>
<keyword evidence="3" id="KW-0597">Phosphoprotein</keyword>
<accession>A0A4R1B584</accession>
<comment type="caution">
    <text evidence="14">The sequence shown here is derived from an EMBL/GenBank/DDBJ whole genome shotgun (WGS) entry which is preliminary data.</text>
</comment>
<feature type="repeat" description="TPR" evidence="9">
    <location>
        <begin position="112"/>
        <end position="145"/>
    </location>
</feature>
<dbReference type="CDD" id="cd16917">
    <property type="entry name" value="HATPase_UhpB-NarQ-NarX-like"/>
    <property type="match status" value="1"/>
</dbReference>
<dbReference type="AlphaFoldDB" id="A0A4R1B584"/>
<keyword evidence="10" id="KW-0175">Coiled coil</keyword>
<dbReference type="Gene3D" id="1.20.5.1930">
    <property type="match status" value="1"/>
</dbReference>
<evidence type="ECO:0000256" key="9">
    <source>
        <dbReference type="PROSITE-ProRule" id="PRU00339"/>
    </source>
</evidence>
<evidence type="ECO:0000256" key="7">
    <source>
        <dbReference type="ARBA" id="ARBA00022840"/>
    </source>
</evidence>
<keyword evidence="5" id="KW-0547">Nucleotide-binding</keyword>
<keyword evidence="11" id="KW-0472">Membrane</keyword>
<evidence type="ECO:0000256" key="6">
    <source>
        <dbReference type="ARBA" id="ARBA00022777"/>
    </source>
</evidence>
<comment type="catalytic activity">
    <reaction evidence="1">
        <text>ATP + protein L-histidine = ADP + protein N-phospho-L-histidine.</text>
        <dbReference type="EC" id="2.7.13.3"/>
    </reaction>
</comment>
<keyword evidence="9" id="KW-0802">TPR repeat</keyword>